<dbReference type="Proteomes" id="UP001310594">
    <property type="component" value="Unassembled WGS sequence"/>
</dbReference>
<evidence type="ECO:0000313" key="3">
    <source>
        <dbReference type="EMBL" id="KAK5701511.1"/>
    </source>
</evidence>
<accession>A0AAN7W6E0</accession>
<dbReference type="InterPro" id="IPR022742">
    <property type="entry name" value="Hydrolase_4"/>
</dbReference>
<dbReference type="EMBL" id="JAVRQU010000006">
    <property type="protein sequence ID" value="KAK5701511.1"/>
    <property type="molecule type" value="Genomic_DNA"/>
</dbReference>
<keyword evidence="1" id="KW-0732">Signal</keyword>
<gene>
    <name evidence="3" type="ORF">LTR97_004326</name>
</gene>
<evidence type="ECO:0000259" key="2">
    <source>
        <dbReference type="Pfam" id="PF12146"/>
    </source>
</evidence>
<evidence type="ECO:0000256" key="1">
    <source>
        <dbReference type="SAM" id="SignalP"/>
    </source>
</evidence>
<feature type="signal peptide" evidence="1">
    <location>
        <begin position="1"/>
        <end position="17"/>
    </location>
</feature>
<organism evidence="3 4">
    <name type="scientific">Elasticomyces elasticus</name>
    <dbReference type="NCBI Taxonomy" id="574655"/>
    <lineage>
        <taxon>Eukaryota</taxon>
        <taxon>Fungi</taxon>
        <taxon>Dikarya</taxon>
        <taxon>Ascomycota</taxon>
        <taxon>Pezizomycotina</taxon>
        <taxon>Dothideomycetes</taxon>
        <taxon>Dothideomycetidae</taxon>
        <taxon>Mycosphaerellales</taxon>
        <taxon>Teratosphaeriaceae</taxon>
        <taxon>Elasticomyces</taxon>
    </lineage>
</organism>
<reference evidence="3" key="1">
    <citation type="submission" date="2023-08" db="EMBL/GenBank/DDBJ databases">
        <title>Black Yeasts Isolated from many extreme environments.</title>
        <authorList>
            <person name="Coleine C."/>
            <person name="Stajich J.E."/>
            <person name="Selbmann L."/>
        </authorList>
    </citation>
    <scope>NUCLEOTIDE SEQUENCE</scope>
    <source>
        <strain evidence="3">CCFEE 5810</strain>
    </source>
</reference>
<name>A0AAN7W6E0_9PEZI</name>
<sequence length="403" mass="43751">MLPTTAIISMLAAQALAHPPGPWHAWGPGHDHNSTTLKPPPTRFYPPNADCSDYSIPVSVVYSIVDFNFTHWEDNYQLEQFLVAASTRAIPGTPGIVNGLTQQNASYNIAASFCTPKVKSGKEGTVILATHGIGPAREQFNPSYEPDDYSFVQWVVGKGYSIFFYDRVGTGESSSEDGWVTQLSTGVAVLGELLPLVRSGEYTSAIGVPEKLVLLGFSLGSSITQALITATPESADAVVITSIGMNLTVGVNTNGLIRSFVPRIASTLNEKSFGSLNTGYLSWVDKFAQAATYFDYPNYAPSALDYLETHKAAFTIGEFLTTTAGPQDTSNYTGPALQLNGKTDYIMCDGYCPGVFEQPAQTYYRNARPFVQHLHPESGHQFMFHRNATGAFGVITDFLDKYV</sequence>
<dbReference type="AlphaFoldDB" id="A0AAN7W6E0"/>
<protein>
    <recommendedName>
        <fullName evidence="2">Serine aminopeptidase S33 domain-containing protein</fullName>
    </recommendedName>
</protein>
<dbReference type="InterPro" id="IPR029058">
    <property type="entry name" value="AB_hydrolase_fold"/>
</dbReference>
<dbReference type="Gene3D" id="3.40.50.1820">
    <property type="entry name" value="alpha/beta hydrolase"/>
    <property type="match status" value="1"/>
</dbReference>
<feature type="chain" id="PRO_5043046884" description="Serine aminopeptidase S33 domain-containing protein" evidence="1">
    <location>
        <begin position="18"/>
        <end position="403"/>
    </location>
</feature>
<comment type="caution">
    <text evidence="3">The sequence shown here is derived from an EMBL/GenBank/DDBJ whole genome shotgun (WGS) entry which is preliminary data.</text>
</comment>
<dbReference type="Pfam" id="PF12146">
    <property type="entry name" value="Hydrolase_4"/>
    <property type="match status" value="1"/>
</dbReference>
<feature type="domain" description="Serine aminopeptidase S33" evidence="2">
    <location>
        <begin position="151"/>
        <end position="253"/>
    </location>
</feature>
<dbReference type="SUPFAM" id="SSF53474">
    <property type="entry name" value="alpha/beta-Hydrolases"/>
    <property type="match status" value="1"/>
</dbReference>
<evidence type="ECO:0000313" key="4">
    <source>
        <dbReference type="Proteomes" id="UP001310594"/>
    </source>
</evidence>
<proteinExistence type="predicted"/>